<sequence>MFYLWARRLCAQQRGIEMDTSTLLLVDIVLHQRSLRGAARHSGRPAASIAAALARCESALSISLCQRAGSGLAFTLEANRLAPSIAEAARLARCLYAAGTDPFPSPVRLQALGRFVEVAERGSIRQAARALMLGQPQLSRQLAHLETALGHKLLERGPGGTVLTETGRRVWDDCSRLLQLWGQISRTSEDRFRRAQTTVRLGSIMPLGYESEIARQLAKLTAGWAASHPRQPLFISSTTAEELLRGLKSGAFDVVLLDTETLPEDLEGAPIAASGLAVVGAKGNDIAAALQDRPIALPSPRSGLRLRIDTLLDMTFDDTERNRLTLVEIDSIPVILNLVLHYGFASVLPLASVASIRPDLHSIPLPSTFDMQYWLCWLRSAGRSAAGIAVLDTIRRATMHAPP</sequence>
<comment type="similarity">
    <text evidence="1">Belongs to the LysR transcriptional regulatory family.</text>
</comment>
<reference evidence="6 7" key="1">
    <citation type="submission" date="2019-12" db="EMBL/GenBank/DDBJ databases">
        <title>Devosia maris sp. nov., isolated from the deep seawater.</title>
        <authorList>
            <person name="Liu Y."/>
        </authorList>
    </citation>
    <scope>NUCLEOTIDE SEQUENCE [LARGE SCALE GENOMIC DNA]</scope>
    <source>
        <strain evidence="6 7">L53-10-65</strain>
    </source>
</reference>
<dbReference type="Pfam" id="PF00126">
    <property type="entry name" value="HTH_1"/>
    <property type="match status" value="1"/>
</dbReference>
<dbReference type="SUPFAM" id="SSF46785">
    <property type="entry name" value="Winged helix' DNA-binding domain"/>
    <property type="match status" value="2"/>
</dbReference>
<feature type="domain" description="HTH lysR-type" evidence="5">
    <location>
        <begin position="107"/>
        <end position="164"/>
    </location>
</feature>
<evidence type="ECO:0000256" key="4">
    <source>
        <dbReference type="ARBA" id="ARBA00023163"/>
    </source>
</evidence>
<evidence type="ECO:0000259" key="5">
    <source>
        <dbReference type="PROSITE" id="PS50931"/>
    </source>
</evidence>
<dbReference type="Gene3D" id="1.10.10.10">
    <property type="entry name" value="Winged helix-like DNA-binding domain superfamily/Winged helix DNA-binding domain"/>
    <property type="match status" value="2"/>
</dbReference>
<dbReference type="PRINTS" id="PR00039">
    <property type="entry name" value="HTHLYSR"/>
</dbReference>
<dbReference type="Gene3D" id="3.40.190.290">
    <property type="match status" value="1"/>
</dbReference>
<dbReference type="InterPro" id="IPR036390">
    <property type="entry name" value="WH_DNA-bd_sf"/>
</dbReference>
<evidence type="ECO:0000256" key="2">
    <source>
        <dbReference type="ARBA" id="ARBA00023015"/>
    </source>
</evidence>
<name>A0A7X3FNX0_9HYPH</name>
<dbReference type="InterPro" id="IPR036388">
    <property type="entry name" value="WH-like_DNA-bd_sf"/>
</dbReference>
<dbReference type="CDD" id="cd05466">
    <property type="entry name" value="PBP2_LTTR_substrate"/>
    <property type="match status" value="1"/>
</dbReference>
<dbReference type="SUPFAM" id="SSF53850">
    <property type="entry name" value="Periplasmic binding protein-like II"/>
    <property type="match status" value="1"/>
</dbReference>
<keyword evidence="2" id="KW-0805">Transcription regulation</keyword>
<keyword evidence="3" id="KW-0238">DNA-binding</keyword>
<evidence type="ECO:0000256" key="1">
    <source>
        <dbReference type="ARBA" id="ARBA00009437"/>
    </source>
</evidence>
<protein>
    <submittedName>
        <fullName evidence="6">LysR family transcriptional regulator</fullName>
    </submittedName>
</protein>
<accession>A0A7X3FNX0</accession>
<gene>
    <name evidence="6" type="ORF">GO014_02335</name>
</gene>
<organism evidence="6 7">
    <name type="scientific">Devosia marina</name>
    <dbReference type="NCBI Taxonomy" id="2683198"/>
    <lineage>
        <taxon>Bacteria</taxon>
        <taxon>Pseudomonadati</taxon>
        <taxon>Pseudomonadota</taxon>
        <taxon>Alphaproteobacteria</taxon>
        <taxon>Hyphomicrobiales</taxon>
        <taxon>Devosiaceae</taxon>
        <taxon>Devosia</taxon>
    </lineage>
</organism>
<proteinExistence type="inferred from homology"/>
<comment type="caution">
    <text evidence="6">The sequence shown here is derived from an EMBL/GenBank/DDBJ whole genome shotgun (WGS) entry which is preliminary data.</text>
</comment>
<dbReference type="GO" id="GO:0000976">
    <property type="term" value="F:transcription cis-regulatory region binding"/>
    <property type="evidence" value="ECO:0007669"/>
    <property type="project" value="TreeGrafter"/>
</dbReference>
<dbReference type="Proteomes" id="UP000438106">
    <property type="component" value="Unassembled WGS sequence"/>
</dbReference>
<evidence type="ECO:0000313" key="6">
    <source>
        <dbReference type="EMBL" id="MVS97870.1"/>
    </source>
</evidence>
<dbReference type="Pfam" id="PF03466">
    <property type="entry name" value="LysR_substrate"/>
    <property type="match status" value="1"/>
</dbReference>
<evidence type="ECO:0000256" key="3">
    <source>
        <dbReference type="ARBA" id="ARBA00023125"/>
    </source>
</evidence>
<evidence type="ECO:0000313" key="7">
    <source>
        <dbReference type="Proteomes" id="UP000438106"/>
    </source>
</evidence>
<dbReference type="PANTHER" id="PTHR30126:SF98">
    <property type="entry name" value="HTH-TYPE TRANSCRIPTIONAL ACTIVATOR BAUR"/>
    <property type="match status" value="1"/>
</dbReference>
<keyword evidence="7" id="KW-1185">Reference proteome</keyword>
<dbReference type="AlphaFoldDB" id="A0A7X3FNX0"/>
<dbReference type="PANTHER" id="PTHR30126">
    <property type="entry name" value="HTH-TYPE TRANSCRIPTIONAL REGULATOR"/>
    <property type="match status" value="1"/>
</dbReference>
<keyword evidence="4" id="KW-0804">Transcription</keyword>
<dbReference type="EMBL" id="WQRF01000001">
    <property type="protein sequence ID" value="MVS97870.1"/>
    <property type="molecule type" value="Genomic_DNA"/>
</dbReference>
<dbReference type="GO" id="GO:0003700">
    <property type="term" value="F:DNA-binding transcription factor activity"/>
    <property type="evidence" value="ECO:0007669"/>
    <property type="project" value="InterPro"/>
</dbReference>
<dbReference type="PROSITE" id="PS50931">
    <property type="entry name" value="HTH_LYSR"/>
    <property type="match status" value="1"/>
</dbReference>
<dbReference type="InterPro" id="IPR005119">
    <property type="entry name" value="LysR_subst-bd"/>
</dbReference>
<dbReference type="InterPro" id="IPR000847">
    <property type="entry name" value="LysR_HTH_N"/>
</dbReference>